<dbReference type="PANTHER" id="PTHR30055">
    <property type="entry name" value="HTH-TYPE TRANSCRIPTIONAL REGULATOR RUTR"/>
    <property type="match status" value="1"/>
</dbReference>
<dbReference type="InterPro" id="IPR036271">
    <property type="entry name" value="Tet_transcr_reg_TetR-rel_C_sf"/>
</dbReference>
<sequence length="235" mass="26652">MDKAKEKVQRFRAREQRILDAALELLLEHGEEKVTVEQIAERVDIGKGTIYKHFISKTEIYMRLLMDYEKSLTERIKVAVATAEQGDITAPARAYFESRMADPGRDRLFQRLEEKIIALNLAPEMIAELHALRNSNASALNRVFERRMEQGVLKKVPAYYYYSTYWALVQGAVELYHSKSFADVIEDRAGLMEFIMDVGVHIGDMSGRRGQSQSSQEPSSQSSHNPSSTPGSSFG</sequence>
<dbReference type="SUPFAM" id="SSF48498">
    <property type="entry name" value="Tetracyclin repressor-like, C-terminal domain"/>
    <property type="match status" value="1"/>
</dbReference>
<feature type="region of interest" description="Disordered" evidence="3">
    <location>
        <begin position="205"/>
        <end position="235"/>
    </location>
</feature>
<name>A0AAU0MYG4_9GAMM</name>
<dbReference type="InterPro" id="IPR050109">
    <property type="entry name" value="HTH-type_TetR-like_transc_reg"/>
</dbReference>
<dbReference type="Gene3D" id="1.10.357.10">
    <property type="entry name" value="Tetracycline Repressor, domain 2"/>
    <property type="match status" value="1"/>
</dbReference>
<evidence type="ECO:0000313" key="5">
    <source>
        <dbReference type="EMBL" id="WOX05558.1"/>
    </source>
</evidence>
<dbReference type="InterPro" id="IPR009057">
    <property type="entry name" value="Homeodomain-like_sf"/>
</dbReference>
<accession>A0AAU0MYG4</accession>
<keyword evidence="1 2" id="KW-0238">DNA-binding</keyword>
<reference evidence="5 6" key="1">
    <citation type="submission" date="2023-10" db="EMBL/GenBank/DDBJ databases">
        <title>Description of Microbulbifer bruguierae sp. nov., isolated from the sediments of mangrove plant Bruguiera sexangula and comparative genomic analyses of the genus Microbulbifer.</title>
        <authorList>
            <person name="Long M."/>
        </authorList>
    </citation>
    <scope>NUCLEOTIDE SEQUENCE [LARGE SCALE GENOMIC DNA]</scope>
    <source>
        <strain evidence="5 6">SPO729</strain>
    </source>
</reference>
<organism evidence="5 6">
    <name type="scientific">Microbulbifer pacificus</name>
    <dbReference type="NCBI Taxonomy" id="407164"/>
    <lineage>
        <taxon>Bacteria</taxon>
        <taxon>Pseudomonadati</taxon>
        <taxon>Pseudomonadota</taxon>
        <taxon>Gammaproteobacteria</taxon>
        <taxon>Cellvibrionales</taxon>
        <taxon>Microbulbiferaceae</taxon>
        <taxon>Microbulbifer</taxon>
    </lineage>
</organism>
<feature type="DNA-binding region" description="H-T-H motif" evidence="2">
    <location>
        <begin position="35"/>
        <end position="54"/>
    </location>
</feature>
<gene>
    <name evidence="5" type="ORF">R5R33_17750</name>
</gene>
<dbReference type="GO" id="GO:0000976">
    <property type="term" value="F:transcription cis-regulatory region binding"/>
    <property type="evidence" value="ECO:0007669"/>
    <property type="project" value="TreeGrafter"/>
</dbReference>
<dbReference type="SUPFAM" id="SSF46689">
    <property type="entry name" value="Homeodomain-like"/>
    <property type="match status" value="1"/>
</dbReference>
<dbReference type="RefSeq" id="WP_318954028.1">
    <property type="nucleotide sequence ID" value="NZ_CP137555.1"/>
</dbReference>
<evidence type="ECO:0000259" key="4">
    <source>
        <dbReference type="PROSITE" id="PS50977"/>
    </source>
</evidence>
<dbReference type="PROSITE" id="PS50977">
    <property type="entry name" value="HTH_TETR_2"/>
    <property type="match status" value="1"/>
</dbReference>
<evidence type="ECO:0000313" key="6">
    <source>
        <dbReference type="Proteomes" id="UP001302477"/>
    </source>
</evidence>
<dbReference type="InterPro" id="IPR001647">
    <property type="entry name" value="HTH_TetR"/>
</dbReference>
<evidence type="ECO:0000256" key="2">
    <source>
        <dbReference type="PROSITE-ProRule" id="PRU00335"/>
    </source>
</evidence>
<dbReference type="AlphaFoldDB" id="A0AAU0MYG4"/>
<feature type="compositionally biased region" description="Low complexity" evidence="3">
    <location>
        <begin position="208"/>
        <end position="235"/>
    </location>
</feature>
<dbReference type="GO" id="GO:0003700">
    <property type="term" value="F:DNA-binding transcription factor activity"/>
    <property type="evidence" value="ECO:0007669"/>
    <property type="project" value="TreeGrafter"/>
</dbReference>
<evidence type="ECO:0000256" key="1">
    <source>
        <dbReference type="ARBA" id="ARBA00023125"/>
    </source>
</evidence>
<dbReference type="PANTHER" id="PTHR30055:SF187">
    <property type="entry name" value="TRANSCRIPTIONAL REGULATORY PROTEIN"/>
    <property type="match status" value="1"/>
</dbReference>
<dbReference type="Proteomes" id="UP001302477">
    <property type="component" value="Chromosome"/>
</dbReference>
<dbReference type="Pfam" id="PF00440">
    <property type="entry name" value="TetR_N"/>
    <property type="match status" value="1"/>
</dbReference>
<protein>
    <submittedName>
        <fullName evidence="5">TetR/AcrR family transcriptional regulator</fullName>
    </submittedName>
</protein>
<evidence type="ECO:0000256" key="3">
    <source>
        <dbReference type="SAM" id="MobiDB-lite"/>
    </source>
</evidence>
<dbReference type="KEGG" id="mpaf:R5R33_17750"/>
<proteinExistence type="predicted"/>
<feature type="domain" description="HTH tetR-type" evidence="4">
    <location>
        <begin position="12"/>
        <end position="72"/>
    </location>
</feature>
<dbReference type="EMBL" id="CP137555">
    <property type="protein sequence ID" value="WOX05558.1"/>
    <property type="molecule type" value="Genomic_DNA"/>
</dbReference>
<dbReference type="PRINTS" id="PR00455">
    <property type="entry name" value="HTHTETR"/>
</dbReference>
<keyword evidence="6" id="KW-1185">Reference proteome</keyword>